<accession>S3JJV4</accession>
<dbReference type="Proteomes" id="UP000014585">
    <property type="component" value="Unassembled WGS sequence"/>
</dbReference>
<sequence>MVTRGVTDVFQIVMLTTGANTTLRRSGAGIITLVETQENILELVHPGVGKQQSRIVIRNQGAARYNLVAFTLEKIEKRLTDLSGALAHNYPEIKLTKSCKAAMTAVMQAVQCSLPGKKWE</sequence>
<comment type="caution">
    <text evidence="1">The sequence shown here is derived from an EMBL/GenBank/DDBJ whole genome shotgun (WGS) entry which is preliminary data.</text>
</comment>
<gene>
    <name evidence="1" type="ORF">HMPREF0201_03718</name>
</gene>
<evidence type="ECO:0000313" key="1">
    <source>
        <dbReference type="EMBL" id="EPF13534.1"/>
    </source>
</evidence>
<proteinExistence type="predicted"/>
<protein>
    <submittedName>
        <fullName evidence="1">Uncharacterized protein</fullName>
    </submittedName>
</protein>
<dbReference type="AntiFam" id="ANF00074">
    <property type="entry name" value="Shadow ORF (opposite alaS)"/>
</dbReference>
<name>S3JJV4_9ENTR</name>
<dbReference type="AlphaFoldDB" id="S3JJV4"/>
<dbReference type="HOGENOM" id="CLU_1991089_0_0_6"/>
<organism evidence="1 2">
    <name type="scientific">Cedecea davisae DSM 4568</name>
    <dbReference type="NCBI Taxonomy" id="566551"/>
    <lineage>
        <taxon>Bacteria</taxon>
        <taxon>Pseudomonadati</taxon>
        <taxon>Pseudomonadota</taxon>
        <taxon>Gammaproteobacteria</taxon>
        <taxon>Enterobacterales</taxon>
        <taxon>Enterobacteriaceae</taxon>
        <taxon>Cedecea</taxon>
    </lineage>
</organism>
<reference evidence="1 2" key="1">
    <citation type="submission" date="2013-04" db="EMBL/GenBank/DDBJ databases">
        <authorList>
            <person name="Weinstock G."/>
            <person name="Sodergren E."/>
            <person name="Lobos E.A."/>
            <person name="Fulton L."/>
            <person name="Fulton R."/>
            <person name="Courtney L."/>
            <person name="Fronick C."/>
            <person name="O'Laughlin M."/>
            <person name="Godfrey J."/>
            <person name="Wilson R.M."/>
            <person name="Miner T."/>
            <person name="Farmer C."/>
            <person name="Delehaunty K."/>
            <person name="Cordes M."/>
            <person name="Minx P."/>
            <person name="Tomlinson C."/>
            <person name="Chen J."/>
            <person name="Wollam A."/>
            <person name="Pepin K.H."/>
            <person name="Palsikar V.B."/>
            <person name="Zhang X."/>
            <person name="Suruliraj S."/>
            <person name="Perna N.T."/>
            <person name="Plunkett G."/>
            <person name="Warren W."/>
            <person name="Mitreva M."/>
            <person name="Mardis E.R."/>
            <person name="Wilson R.K."/>
        </authorList>
    </citation>
    <scope>NUCLEOTIDE SEQUENCE [LARGE SCALE GENOMIC DNA]</scope>
    <source>
        <strain evidence="1 2">DSM 4568</strain>
    </source>
</reference>
<evidence type="ECO:0000313" key="2">
    <source>
        <dbReference type="Proteomes" id="UP000014585"/>
    </source>
</evidence>
<dbReference type="EMBL" id="ATDT01000033">
    <property type="protein sequence ID" value="EPF13534.1"/>
    <property type="molecule type" value="Genomic_DNA"/>
</dbReference>